<dbReference type="EMBL" id="APND01000004">
    <property type="protein sequence ID" value="MES1930205.1"/>
    <property type="molecule type" value="Genomic_DNA"/>
</dbReference>
<dbReference type="InterPro" id="IPR050855">
    <property type="entry name" value="NDM-1-like"/>
</dbReference>
<dbReference type="InterPro" id="IPR036866">
    <property type="entry name" value="RibonucZ/Hydroxyglut_hydro"/>
</dbReference>
<dbReference type="Gene3D" id="3.60.15.10">
    <property type="entry name" value="Ribonuclease Z/Hydroxyacylglutathione hydrolase-like"/>
    <property type="match status" value="1"/>
</dbReference>
<dbReference type="Proteomes" id="UP001460888">
    <property type="component" value="Unassembled WGS sequence"/>
</dbReference>
<dbReference type="CDD" id="cd07721">
    <property type="entry name" value="yflN-like_MBL-fold"/>
    <property type="match status" value="1"/>
</dbReference>
<dbReference type="PANTHER" id="PTHR42951:SF17">
    <property type="entry name" value="METALLO-BETA-LACTAMASE DOMAIN-CONTAINING PROTEIN"/>
    <property type="match status" value="1"/>
</dbReference>
<name>A0ABV2B2S3_9GAMM</name>
<dbReference type="RefSeq" id="WP_353112195.1">
    <property type="nucleotide sequence ID" value="NZ_APND01000004.1"/>
</dbReference>
<sequence length="292" mass="32090">MLICFRIDGKSMHIKLGQTDPLPMTSVHSGQGFAVLDDVYCLTTQIVNVYFLGTPGYGNPWVLVDAGLHGAGKHIVQTAVWRFGPKNPPQAIILTHGHFDHVGALSEITERWDVPVYAHDREMPYLTGAADYDGPYPDAGNGLVSTLSRFFPNAPIDISDRVHPLPEDQSIPGLTGWEWIPTPGHTPGHISLFRRRDGALVAGDAFVTVKQEALFDVLTQKREVNGPPRYYTSDWKRAKASVERLYGLKPAIAMTGHGMPMQGHKLTVQLAHLVASFEELAMPPRATERGAP</sequence>
<reference evidence="2 3" key="1">
    <citation type="submission" date="2013-03" db="EMBL/GenBank/DDBJ databases">
        <title>Salinisphaera dokdonensis CL-ES53 Genome Sequencing.</title>
        <authorList>
            <person name="Li C."/>
            <person name="Lai Q."/>
            <person name="Shao Z."/>
        </authorList>
    </citation>
    <scope>NUCLEOTIDE SEQUENCE [LARGE SCALE GENOMIC DNA]</scope>
    <source>
        <strain evidence="2 3">CL-ES53</strain>
    </source>
</reference>
<dbReference type="InterPro" id="IPR001279">
    <property type="entry name" value="Metallo-B-lactamas"/>
</dbReference>
<comment type="caution">
    <text evidence="2">The sequence shown here is derived from an EMBL/GenBank/DDBJ whole genome shotgun (WGS) entry which is preliminary data.</text>
</comment>
<proteinExistence type="predicted"/>
<organism evidence="2 3">
    <name type="scientific">Salinisphaera dokdonensis CL-ES53</name>
    <dbReference type="NCBI Taxonomy" id="1304272"/>
    <lineage>
        <taxon>Bacteria</taxon>
        <taxon>Pseudomonadati</taxon>
        <taxon>Pseudomonadota</taxon>
        <taxon>Gammaproteobacteria</taxon>
        <taxon>Salinisphaerales</taxon>
        <taxon>Salinisphaeraceae</taxon>
        <taxon>Salinisphaera</taxon>
    </lineage>
</organism>
<protein>
    <submittedName>
        <fullName evidence="2">Beta-lactamase domain-containing protein</fullName>
    </submittedName>
</protein>
<keyword evidence="3" id="KW-1185">Reference proteome</keyword>
<feature type="domain" description="Metallo-beta-lactamase" evidence="1">
    <location>
        <begin position="46"/>
        <end position="257"/>
    </location>
</feature>
<gene>
    <name evidence="2" type="ORF">SADO_13158</name>
</gene>
<dbReference type="SUPFAM" id="SSF56281">
    <property type="entry name" value="Metallo-hydrolase/oxidoreductase"/>
    <property type="match status" value="1"/>
</dbReference>
<dbReference type="SMART" id="SM00849">
    <property type="entry name" value="Lactamase_B"/>
    <property type="match status" value="1"/>
</dbReference>
<dbReference type="PANTHER" id="PTHR42951">
    <property type="entry name" value="METALLO-BETA-LACTAMASE DOMAIN-CONTAINING"/>
    <property type="match status" value="1"/>
</dbReference>
<evidence type="ECO:0000259" key="1">
    <source>
        <dbReference type="SMART" id="SM00849"/>
    </source>
</evidence>
<dbReference type="Pfam" id="PF00753">
    <property type="entry name" value="Lactamase_B"/>
    <property type="match status" value="1"/>
</dbReference>
<evidence type="ECO:0000313" key="3">
    <source>
        <dbReference type="Proteomes" id="UP001460888"/>
    </source>
</evidence>
<accession>A0ABV2B2S3</accession>
<evidence type="ECO:0000313" key="2">
    <source>
        <dbReference type="EMBL" id="MES1930205.1"/>
    </source>
</evidence>